<dbReference type="GO" id="GO:0003676">
    <property type="term" value="F:nucleic acid binding"/>
    <property type="evidence" value="ECO:0007669"/>
    <property type="project" value="InterPro"/>
</dbReference>
<gene>
    <name evidence="4" type="ORF">CB5_LOCUS23871</name>
</gene>
<dbReference type="InterPro" id="IPR036875">
    <property type="entry name" value="Znf_CCHC_sf"/>
</dbReference>
<protein>
    <recommendedName>
        <fullName evidence="3">CCHC-type domain-containing protein</fullName>
    </recommendedName>
</protein>
<proteinExistence type="predicted"/>
<accession>A0A6V7QC85</accession>
<evidence type="ECO:0000256" key="2">
    <source>
        <dbReference type="SAM" id="MobiDB-lite"/>
    </source>
</evidence>
<feature type="region of interest" description="Disordered" evidence="2">
    <location>
        <begin position="1"/>
        <end position="66"/>
    </location>
</feature>
<dbReference type="GO" id="GO:0008270">
    <property type="term" value="F:zinc ion binding"/>
    <property type="evidence" value="ECO:0007669"/>
    <property type="project" value="UniProtKB-KW"/>
</dbReference>
<dbReference type="InterPro" id="IPR001878">
    <property type="entry name" value="Znf_CCHC"/>
</dbReference>
<feature type="compositionally biased region" description="Low complexity" evidence="2">
    <location>
        <begin position="86"/>
        <end position="102"/>
    </location>
</feature>
<feature type="region of interest" description="Disordered" evidence="2">
    <location>
        <begin position="79"/>
        <end position="125"/>
    </location>
</feature>
<dbReference type="PROSITE" id="PS50158">
    <property type="entry name" value="ZF_CCHC"/>
    <property type="match status" value="1"/>
</dbReference>
<dbReference type="Pfam" id="PF00098">
    <property type="entry name" value="zf-CCHC"/>
    <property type="match status" value="1"/>
</dbReference>
<dbReference type="SUPFAM" id="SSF57756">
    <property type="entry name" value="Retrovirus zinc finger-like domains"/>
    <property type="match status" value="1"/>
</dbReference>
<dbReference type="EMBL" id="LR862135">
    <property type="protein sequence ID" value="CAD1840660.1"/>
    <property type="molecule type" value="Genomic_DNA"/>
</dbReference>
<feature type="domain" description="CCHC-type" evidence="3">
    <location>
        <begin position="68"/>
        <end position="84"/>
    </location>
</feature>
<dbReference type="Gene3D" id="4.10.60.10">
    <property type="entry name" value="Zinc finger, CCHC-type"/>
    <property type="match status" value="1"/>
</dbReference>
<evidence type="ECO:0000259" key="3">
    <source>
        <dbReference type="PROSITE" id="PS50158"/>
    </source>
</evidence>
<sequence>MDKGKAKKPVAEGASQTHSRRPPKHPKSQQRGCGSAAQRGGSDRRRPPQCVICGGPHSPPQCPQWGGRCFQCGQEGHFRTECPRGSSPAPSTASAPALLAASHGTLSTQYQPGWPPVQRQSEGSR</sequence>
<keyword evidence="1" id="KW-0862">Zinc</keyword>
<name>A0A6V7QC85_ANACO</name>
<reference evidence="4" key="1">
    <citation type="submission" date="2020-07" db="EMBL/GenBank/DDBJ databases">
        <authorList>
            <person name="Lin J."/>
        </authorList>
    </citation>
    <scope>NUCLEOTIDE SEQUENCE</scope>
</reference>
<keyword evidence="1" id="KW-0479">Metal-binding</keyword>
<feature type="compositionally biased region" description="Basic residues" evidence="2">
    <location>
        <begin position="18"/>
        <end position="28"/>
    </location>
</feature>
<dbReference type="SMART" id="SM00343">
    <property type="entry name" value="ZnF_C2HC"/>
    <property type="match status" value="2"/>
</dbReference>
<keyword evidence="1" id="KW-0863">Zinc-finger</keyword>
<organism evidence="4">
    <name type="scientific">Ananas comosus var. bracteatus</name>
    <name type="common">red pineapple</name>
    <dbReference type="NCBI Taxonomy" id="296719"/>
    <lineage>
        <taxon>Eukaryota</taxon>
        <taxon>Viridiplantae</taxon>
        <taxon>Streptophyta</taxon>
        <taxon>Embryophyta</taxon>
        <taxon>Tracheophyta</taxon>
        <taxon>Spermatophyta</taxon>
        <taxon>Magnoliopsida</taxon>
        <taxon>Liliopsida</taxon>
        <taxon>Poales</taxon>
        <taxon>Bromeliaceae</taxon>
        <taxon>Bromelioideae</taxon>
        <taxon>Ananas</taxon>
    </lineage>
</organism>
<evidence type="ECO:0000313" key="4">
    <source>
        <dbReference type="EMBL" id="CAD1840660.1"/>
    </source>
</evidence>
<evidence type="ECO:0000256" key="1">
    <source>
        <dbReference type="PROSITE-ProRule" id="PRU00047"/>
    </source>
</evidence>
<dbReference type="AlphaFoldDB" id="A0A6V7QC85"/>